<dbReference type="PANTHER" id="PTHR13696:SF99">
    <property type="entry name" value="COBYRINIC ACID AC-DIAMIDE SYNTHASE"/>
    <property type="match status" value="1"/>
</dbReference>
<evidence type="ECO:0000259" key="1">
    <source>
        <dbReference type="Pfam" id="PF13614"/>
    </source>
</evidence>
<dbReference type="Pfam" id="PF13614">
    <property type="entry name" value="AAA_31"/>
    <property type="match status" value="1"/>
</dbReference>
<dbReference type="AlphaFoldDB" id="A0AAW5P8K1"/>
<evidence type="ECO:0000313" key="2">
    <source>
        <dbReference type="EMBL" id="MCS4157794.1"/>
    </source>
</evidence>
<accession>A0AAW5P8K1</accession>
<proteinExistence type="predicted"/>
<dbReference type="InterPro" id="IPR027417">
    <property type="entry name" value="P-loop_NTPase"/>
</dbReference>
<name>A0AAW5P8K1_9BACT</name>
<reference evidence="2" key="1">
    <citation type="submission" date="2022-08" db="EMBL/GenBank/DDBJ databases">
        <title>Genomic Encyclopedia of Type Strains, Phase V (KMG-V): Genome sequencing to study the core and pangenomes of soil and plant-associated prokaryotes.</title>
        <authorList>
            <person name="Whitman W."/>
        </authorList>
    </citation>
    <scope>NUCLEOTIDE SEQUENCE</scope>
    <source>
        <strain evidence="2">SP3002</strain>
    </source>
</reference>
<gene>
    <name evidence="2" type="ORF">GGP99_001758</name>
</gene>
<comment type="caution">
    <text evidence="2">The sequence shown here is derived from an EMBL/GenBank/DDBJ whole genome shotgun (WGS) entry which is preliminary data.</text>
</comment>
<dbReference type="EMBL" id="JANTZM010000007">
    <property type="protein sequence ID" value="MCS4157794.1"/>
    <property type="molecule type" value="Genomic_DNA"/>
</dbReference>
<sequence>MGAPNSGAGHVIAIANRKGGTGKTTTAVNLAAALGEMGHSVLIVDLDPQRSATIWHGEGGAQRGTLEVLVEGSPPSSLFKDTIAKNVDLVPSTGSMASADALLEKEQIGQNEKLREALRGERTRWDYVILDCPANFGRVTMNALVAAEDLIIPVEASDMAIDGTADLLGVFEDIKKYHNSGLSLLGILLCRVDHRTNHAADVSSAMREKFEDYVFESTIAQNVAVQDSYRRQVPTVICRPDARASAEYRRVAREVGAKTLATA</sequence>
<dbReference type="RefSeq" id="WP_259258323.1">
    <property type="nucleotide sequence ID" value="NZ_JANTZM010000007.1"/>
</dbReference>
<dbReference type="Gene3D" id="3.40.50.300">
    <property type="entry name" value="P-loop containing nucleotide triphosphate hydrolases"/>
    <property type="match status" value="1"/>
</dbReference>
<dbReference type="SUPFAM" id="SSF52540">
    <property type="entry name" value="P-loop containing nucleoside triphosphate hydrolases"/>
    <property type="match status" value="1"/>
</dbReference>
<dbReference type="FunFam" id="3.40.50.300:FF:000285">
    <property type="entry name" value="Sporulation initiation inhibitor Soj"/>
    <property type="match status" value="1"/>
</dbReference>
<dbReference type="PANTHER" id="PTHR13696">
    <property type="entry name" value="P-LOOP CONTAINING NUCLEOSIDE TRIPHOSPHATE HYDROLASE"/>
    <property type="match status" value="1"/>
</dbReference>
<dbReference type="Proteomes" id="UP001155110">
    <property type="component" value="Unassembled WGS sequence"/>
</dbReference>
<feature type="domain" description="AAA" evidence="1">
    <location>
        <begin position="10"/>
        <end position="183"/>
    </location>
</feature>
<protein>
    <submittedName>
        <fullName evidence="2">Chromosome partitioning protein</fullName>
    </submittedName>
</protein>
<dbReference type="PIRSF" id="PIRSF009320">
    <property type="entry name" value="Nuc_binding_HP_1000"/>
    <property type="match status" value="1"/>
</dbReference>
<organism evidence="2 3">
    <name type="scientific">Salinibacter ruber</name>
    <dbReference type="NCBI Taxonomy" id="146919"/>
    <lineage>
        <taxon>Bacteria</taxon>
        <taxon>Pseudomonadati</taxon>
        <taxon>Rhodothermota</taxon>
        <taxon>Rhodothermia</taxon>
        <taxon>Rhodothermales</taxon>
        <taxon>Salinibacteraceae</taxon>
        <taxon>Salinibacter</taxon>
    </lineage>
</organism>
<evidence type="ECO:0000313" key="3">
    <source>
        <dbReference type="Proteomes" id="UP001155110"/>
    </source>
</evidence>
<dbReference type="InterPro" id="IPR025669">
    <property type="entry name" value="AAA_dom"/>
</dbReference>
<dbReference type="CDD" id="cd02042">
    <property type="entry name" value="ParAB_family"/>
    <property type="match status" value="1"/>
</dbReference>
<dbReference type="InterPro" id="IPR050678">
    <property type="entry name" value="DNA_Partitioning_ATPase"/>
</dbReference>